<dbReference type="AlphaFoldDB" id="A0A6B8KJT4"/>
<dbReference type="RefSeq" id="WP_136494453.1">
    <property type="nucleotide sequence ID" value="NZ_CP046052.1"/>
</dbReference>
<dbReference type="KEGG" id="mhey:H2LOC_020135"/>
<keyword evidence="2" id="KW-1185">Reference proteome</keyword>
<dbReference type="OrthoDB" id="7889158at2"/>
<name>A0A6B8KJT4_9HYPH</name>
<accession>A0A6B8KJT4</accession>
<gene>
    <name evidence="1" type="ORF">H2LOC_020135</name>
</gene>
<protein>
    <submittedName>
        <fullName evidence="1">Uncharacterized protein</fullName>
    </submittedName>
</protein>
<dbReference type="EMBL" id="CP046052">
    <property type="protein sequence ID" value="QGM47799.1"/>
    <property type="molecule type" value="Genomic_DNA"/>
</dbReference>
<sequence>MTKLLERAVEAARGLPPEAQDEIARIVLQLAGRDEPIIPLSEDERAAIAVSRAAAERGEFATDEQVGAIWAKHGL</sequence>
<reference evidence="1 2" key="1">
    <citation type="submission" date="2019-11" db="EMBL/GenBank/DDBJ databases">
        <title>The genome sequence of Methylocystis heyeri.</title>
        <authorList>
            <person name="Oshkin I.Y."/>
            <person name="Miroshnikov K."/>
            <person name="Dedysh S.N."/>
        </authorList>
    </citation>
    <scope>NUCLEOTIDE SEQUENCE [LARGE SCALE GENOMIC DNA]</scope>
    <source>
        <strain evidence="1 2">H2</strain>
    </source>
</reference>
<organism evidence="1 2">
    <name type="scientific">Methylocystis heyeri</name>
    <dbReference type="NCBI Taxonomy" id="391905"/>
    <lineage>
        <taxon>Bacteria</taxon>
        <taxon>Pseudomonadati</taxon>
        <taxon>Pseudomonadota</taxon>
        <taxon>Alphaproteobacteria</taxon>
        <taxon>Hyphomicrobiales</taxon>
        <taxon>Methylocystaceae</taxon>
        <taxon>Methylocystis</taxon>
    </lineage>
</organism>
<evidence type="ECO:0000313" key="2">
    <source>
        <dbReference type="Proteomes" id="UP000309061"/>
    </source>
</evidence>
<proteinExistence type="predicted"/>
<dbReference type="Proteomes" id="UP000309061">
    <property type="component" value="Chromosome"/>
</dbReference>
<evidence type="ECO:0000313" key="1">
    <source>
        <dbReference type="EMBL" id="QGM47799.1"/>
    </source>
</evidence>